<dbReference type="AlphaFoldDB" id="A0A4S8KQN2"/>
<organism evidence="1 2">
    <name type="scientific">Dendrothele bispora (strain CBS 962.96)</name>
    <dbReference type="NCBI Taxonomy" id="1314807"/>
    <lineage>
        <taxon>Eukaryota</taxon>
        <taxon>Fungi</taxon>
        <taxon>Dikarya</taxon>
        <taxon>Basidiomycota</taxon>
        <taxon>Agaricomycotina</taxon>
        <taxon>Agaricomycetes</taxon>
        <taxon>Agaricomycetidae</taxon>
        <taxon>Agaricales</taxon>
        <taxon>Agaricales incertae sedis</taxon>
        <taxon>Dendrothele</taxon>
    </lineage>
</organism>
<proteinExistence type="predicted"/>
<protein>
    <submittedName>
        <fullName evidence="1">Uncharacterized protein</fullName>
    </submittedName>
</protein>
<evidence type="ECO:0000313" key="2">
    <source>
        <dbReference type="Proteomes" id="UP000297245"/>
    </source>
</evidence>
<keyword evidence="2" id="KW-1185">Reference proteome</keyword>
<name>A0A4S8KQN2_DENBC</name>
<accession>A0A4S8KQN2</accession>
<dbReference type="OrthoDB" id="9909019at2759"/>
<gene>
    <name evidence="1" type="ORF">K435DRAFT_811914</name>
</gene>
<dbReference type="Proteomes" id="UP000297245">
    <property type="component" value="Unassembled WGS sequence"/>
</dbReference>
<reference evidence="1 2" key="1">
    <citation type="journal article" date="2019" name="Nat. Ecol. Evol.">
        <title>Megaphylogeny resolves global patterns of mushroom evolution.</title>
        <authorList>
            <person name="Varga T."/>
            <person name="Krizsan K."/>
            <person name="Foldi C."/>
            <person name="Dima B."/>
            <person name="Sanchez-Garcia M."/>
            <person name="Sanchez-Ramirez S."/>
            <person name="Szollosi G.J."/>
            <person name="Szarkandi J.G."/>
            <person name="Papp V."/>
            <person name="Albert L."/>
            <person name="Andreopoulos W."/>
            <person name="Angelini C."/>
            <person name="Antonin V."/>
            <person name="Barry K.W."/>
            <person name="Bougher N.L."/>
            <person name="Buchanan P."/>
            <person name="Buyck B."/>
            <person name="Bense V."/>
            <person name="Catcheside P."/>
            <person name="Chovatia M."/>
            <person name="Cooper J."/>
            <person name="Damon W."/>
            <person name="Desjardin D."/>
            <person name="Finy P."/>
            <person name="Geml J."/>
            <person name="Haridas S."/>
            <person name="Hughes K."/>
            <person name="Justo A."/>
            <person name="Karasinski D."/>
            <person name="Kautmanova I."/>
            <person name="Kiss B."/>
            <person name="Kocsube S."/>
            <person name="Kotiranta H."/>
            <person name="LaButti K.M."/>
            <person name="Lechner B.E."/>
            <person name="Liimatainen K."/>
            <person name="Lipzen A."/>
            <person name="Lukacs Z."/>
            <person name="Mihaltcheva S."/>
            <person name="Morgado L.N."/>
            <person name="Niskanen T."/>
            <person name="Noordeloos M.E."/>
            <person name="Ohm R.A."/>
            <person name="Ortiz-Santana B."/>
            <person name="Ovrebo C."/>
            <person name="Racz N."/>
            <person name="Riley R."/>
            <person name="Savchenko A."/>
            <person name="Shiryaev A."/>
            <person name="Soop K."/>
            <person name="Spirin V."/>
            <person name="Szebenyi C."/>
            <person name="Tomsovsky M."/>
            <person name="Tulloss R.E."/>
            <person name="Uehling J."/>
            <person name="Grigoriev I.V."/>
            <person name="Vagvolgyi C."/>
            <person name="Papp T."/>
            <person name="Martin F.M."/>
            <person name="Miettinen O."/>
            <person name="Hibbett D.S."/>
            <person name="Nagy L.G."/>
        </authorList>
    </citation>
    <scope>NUCLEOTIDE SEQUENCE [LARGE SCALE GENOMIC DNA]</scope>
    <source>
        <strain evidence="1 2">CBS 962.96</strain>
    </source>
</reference>
<evidence type="ECO:0000313" key="1">
    <source>
        <dbReference type="EMBL" id="THU78032.1"/>
    </source>
</evidence>
<sequence>MWHRLPIKCSSVYEPWPSLTLLQPIGCNSVFPPHSMLYYAISSSLTPLGIIPVEPRDHEIYKKVALSKGEAFINLYDLGKMQNLKLLGKEDNDYGLKGKASEHIAESEGERS</sequence>
<dbReference type="EMBL" id="ML180277">
    <property type="protein sequence ID" value="THU78032.1"/>
    <property type="molecule type" value="Genomic_DNA"/>
</dbReference>